<dbReference type="RefSeq" id="WP_166031769.1">
    <property type="nucleotide sequence ID" value="NZ_CP048877.1"/>
</dbReference>
<dbReference type="Pfam" id="PF12706">
    <property type="entry name" value="Lactamase_B_2"/>
    <property type="match status" value="1"/>
</dbReference>
<protein>
    <submittedName>
        <fullName evidence="1">MBL fold metallo-hydrolase</fullName>
    </submittedName>
</protein>
<sequence>MEVTILGSGTGIPSLKRAHPSILVKSGSFKLLLDTGSGTLRRLLKADTEYYQIDLLFYSHFHPDHVADLVPFLFALRYWALPKRETPIHLVAGEGLSGLYLALNKAFGHWIEPPEGLLRFYELPSDTTTYLRPLPGIIVRTGPVNHNPESLAIRIETHGKVLVYSGDTDFSEDLVNLARGADMLICESSTPEGMKITGHLTPSLAGRIAQEARVKKLLLTHFYPPCEEADILESCGQEFSGEIILAQDLATYQL</sequence>
<dbReference type="PANTHER" id="PTHR46018:SF2">
    <property type="entry name" value="ZINC PHOSPHODIESTERASE ELAC PROTEIN 1"/>
    <property type="match status" value="1"/>
</dbReference>
<dbReference type="InterPro" id="IPR036866">
    <property type="entry name" value="RibonucZ/Hydroxyglut_hydro"/>
</dbReference>
<organism evidence="1 2">
    <name type="scientific">Thermosulfuriphilus ammonigenes</name>
    <dbReference type="NCBI Taxonomy" id="1936021"/>
    <lineage>
        <taxon>Bacteria</taxon>
        <taxon>Pseudomonadati</taxon>
        <taxon>Thermodesulfobacteriota</taxon>
        <taxon>Thermodesulfobacteria</taxon>
        <taxon>Thermodesulfobacteriales</taxon>
        <taxon>Thermodesulfobacteriaceae</taxon>
        <taxon>Thermosulfuriphilus</taxon>
    </lineage>
</organism>
<dbReference type="GO" id="GO:0042781">
    <property type="term" value="F:3'-tRNA processing endoribonuclease activity"/>
    <property type="evidence" value="ECO:0007669"/>
    <property type="project" value="TreeGrafter"/>
</dbReference>
<dbReference type="PANTHER" id="PTHR46018">
    <property type="entry name" value="ZINC PHOSPHODIESTERASE ELAC PROTEIN 1"/>
    <property type="match status" value="1"/>
</dbReference>
<dbReference type="CDD" id="cd16272">
    <property type="entry name" value="RNaseZ_MBL-fold"/>
    <property type="match status" value="1"/>
</dbReference>
<dbReference type="AlphaFoldDB" id="A0A6G7PVA4"/>
<reference evidence="1 2" key="1">
    <citation type="submission" date="2020-02" db="EMBL/GenBank/DDBJ databases">
        <title>Genome analysis of Thermosulfuriphilus ammonigenes ST65T, an anaerobic thermophilic chemolithoautotrophic bacterium isolated from a deep-sea hydrothermal vent.</title>
        <authorList>
            <person name="Slobodkina G."/>
            <person name="Allioux M."/>
            <person name="Merkel A."/>
            <person name="Alain K."/>
            <person name="Jebbar M."/>
            <person name="Slobodkin A."/>
        </authorList>
    </citation>
    <scope>NUCLEOTIDE SEQUENCE [LARGE SCALE GENOMIC DNA]</scope>
    <source>
        <strain evidence="1 2">ST65</strain>
    </source>
</reference>
<name>A0A6G7PVA4_9BACT</name>
<keyword evidence="1" id="KW-0378">Hydrolase</keyword>
<proteinExistence type="predicted"/>
<evidence type="ECO:0000313" key="2">
    <source>
        <dbReference type="Proteomes" id="UP000502179"/>
    </source>
</evidence>
<keyword evidence="2" id="KW-1185">Reference proteome</keyword>
<dbReference type="InterPro" id="IPR001279">
    <property type="entry name" value="Metallo-B-lactamas"/>
</dbReference>
<dbReference type="Gene3D" id="3.60.15.10">
    <property type="entry name" value="Ribonuclease Z/Hydroxyacylglutathione hydrolase-like"/>
    <property type="match status" value="1"/>
</dbReference>
<dbReference type="SMART" id="SM00849">
    <property type="entry name" value="Lactamase_B"/>
    <property type="match status" value="1"/>
</dbReference>
<dbReference type="KEGG" id="tav:G4V39_04315"/>
<dbReference type="EMBL" id="CP048877">
    <property type="protein sequence ID" value="QIJ71550.1"/>
    <property type="molecule type" value="Genomic_DNA"/>
</dbReference>
<gene>
    <name evidence="1" type="ORF">G4V39_04315</name>
</gene>
<dbReference type="SUPFAM" id="SSF56281">
    <property type="entry name" value="Metallo-hydrolase/oxidoreductase"/>
    <property type="match status" value="1"/>
</dbReference>
<evidence type="ECO:0000313" key="1">
    <source>
        <dbReference type="EMBL" id="QIJ71550.1"/>
    </source>
</evidence>
<accession>A0A6G7PVA4</accession>
<dbReference type="Proteomes" id="UP000502179">
    <property type="component" value="Chromosome"/>
</dbReference>